<proteinExistence type="predicted"/>
<sequence length="180" mass="20575">MKKQIENIDRCYKLIWAIKISVFFWIFCFSSCAIIIPKTENNKVLGGYESSSYLDENDLQDSVTISGIITEAKTKSKVPNAGIRFLDSEGNTLKKVSSDTDGSFSTRLAKLTKFGSIEIDGNSAGFLTIANIDFGIFVNNTRIKARLFKYDYSATELEFYKKEDRDQLKREIEEMKKQKR</sequence>
<evidence type="ECO:0000313" key="2">
    <source>
        <dbReference type="Proteomes" id="UP000251241"/>
    </source>
</evidence>
<reference evidence="1 2" key="1">
    <citation type="submission" date="2018-06" db="EMBL/GenBank/DDBJ databases">
        <authorList>
            <consortium name="Pathogen Informatics"/>
            <person name="Doyle S."/>
        </authorList>
    </citation>
    <scope>NUCLEOTIDE SEQUENCE [LARGE SCALE GENOMIC DNA]</scope>
    <source>
        <strain evidence="1 2">NCTC11343</strain>
    </source>
</reference>
<name>A0A2X2JL65_SPHMU</name>
<dbReference type="EMBL" id="UAUU01000011">
    <property type="protein sequence ID" value="SPZ92523.1"/>
    <property type="molecule type" value="Genomic_DNA"/>
</dbReference>
<dbReference type="RefSeq" id="WP_204991005.1">
    <property type="nucleotide sequence ID" value="NZ_CP069793.1"/>
</dbReference>
<dbReference type="Proteomes" id="UP000251241">
    <property type="component" value="Unassembled WGS sequence"/>
</dbReference>
<protein>
    <submittedName>
        <fullName evidence="1">Uncharacterized protein</fullName>
    </submittedName>
</protein>
<organism evidence="1 2">
    <name type="scientific">Sphingobacterium multivorum</name>
    <dbReference type="NCBI Taxonomy" id="28454"/>
    <lineage>
        <taxon>Bacteria</taxon>
        <taxon>Pseudomonadati</taxon>
        <taxon>Bacteroidota</taxon>
        <taxon>Sphingobacteriia</taxon>
        <taxon>Sphingobacteriales</taxon>
        <taxon>Sphingobacteriaceae</taxon>
        <taxon>Sphingobacterium</taxon>
    </lineage>
</organism>
<dbReference type="AlphaFoldDB" id="A0A2X2JL65"/>
<accession>A0A2X2JL65</accession>
<gene>
    <name evidence="1" type="ORF">NCTC11343_04553</name>
</gene>
<dbReference type="GeneID" id="97179486"/>
<evidence type="ECO:0000313" key="1">
    <source>
        <dbReference type="EMBL" id="SPZ92523.1"/>
    </source>
</evidence>